<evidence type="ECO:0000256" key="1">
    <source>
        <dbReference type="SAM" id="Coils"/>
    </source>
</evidence>
<name>A0A7S3RFX3_EMIHU</name>
<organism evidence="3">
    <name type="scientific">Emiliania huxleyi</name>
    <name type="common">Coccolithophore</name>
    <name type="synonym">Pontosphaera huxleyi</name>
    <dbReference type="NCBI Taxonomy" id="2903"/>
    <lineage>
        <taxon>Eukaryota</taxon>
        <taxon>Haptista</taxon>
        <taxon>Haptophyta</taxon>
        <taxon>Prymnesiophyceae</taxon>
        <taxon>Isochrysidales</taxon>
        <taxon>Noelaerhabdaceae</taxon>
        <taxon>Emiliania</taxon>
    </lineage>
</organism>
<feature type="region of interest" description="Disordered" evidence="2">
    <location>
        <begin position="1079"/>
        <end position="1099"/>
    </location>
</feature>
<evidence type="ECO:0000313" key="3">
    <source>
        <dbReference type="EMBL" id="CAE0522869.1"/>
    </source>
</evidence>
<sequence>MASVPFWAETLGADVLVGSDFSSGDAAARAACRLAGACGHTVLGGRALVCGNATGSCEGLVDVGASIGRGLAQPLAANPSPRAIIFTGDQDSTSTPFGAILRGIASGAGCGSGARATEIARVARDGASAALNCRALLQTLTCRTFPADSDKLPPSGTTQLWTVTETVGGPPQVSVRLPALRRSTPVSNALVVALYAPLPEDTYERKRQRATAEGRRKLLGRKCSCAGMSSTEVEGVLALINASARIASVRWYVLPGHSATPADDESKRAIAAAATLLGVRVPLLRDALASDLGDARALASDLGDGLLLLMLHWVVGHTNRYLRSISTSQVSPKAAAPVEPPASASRQEAEAEKRRTRRALFKAARRSQSDTAETASVTSESVSSSSGCSRDVRLLLPATPGLPEGDARGADGLLHALLEEVHAIEVAAGRDSKEAKQAARRLSASPSAPHAEEDAHHAARALSSLLPVLLSSSSTFVRQACESFNSCSSRISCSADGHQSVLAAAGLACGSPFLTVHCLNATATGEMERFESRSVDEMLAWRAESLLSSRPYEASLAWWVGRYGGVMRGEEFPSPQAAVAHYLLQSVEAGADQGEGMRSVNDSALALSVADLRAAEARLEQLKRCCLSVQTAARARAGRRTAARCRAQKAACTRLQAVHRRRAAVSRAAGLALQRAAYEAAQQARAEAESRLAQKRASATMAPVVQARVRGIAARTWRRRETAAALLRTRLRALLARIRFVRLGRAVRLIQAASRCAAARWELVRAARLTYERRREVNERQLAALESQLRCCTSEEQERAIHKKLTMRAYELRQVQVLLLGDTASKVRKVGAPPRAAAEPVAGAAAALALEETLAALGDKRKVRGLDERTLSLALEALNQALADPSCSEAGRFALRKKQLAVAAVLKPAVQEREARERAKAGRASRRRSAVCLQSTATSPATSPRRLLTPQRAVALAPAVSQGEAGGNAAVTSRYFSPKVASRARNYIETGEWKFTSERRRLGPMSSERQATAPLLRPGLYITESTVARPRPVANSCEETRFLAPPHVIVGSLSDHSSPRLGVTALVASPSPHRRVRQAALSSGKSPWTRSPLPPAARSLPARTPVFVAALGK</sequence>
<feature type="compositionally biased region" description="Low complexity" evidence="2">
    <location>
        <begin position="372"/>
        <end position="386"/>
    </location>
</feature>
<feature type="compositionally biased region" description="Low complexity" evidence="2">
    <location>
        <begin position="331"/>
        <end position="346"/>
    </location>
</feature>
<protein>
    <submittedName>
        <fullName evidence="3">Uncharacterized protein</fullName>
    </submittedName>
</protein>
<feature type="compositionally biased region" description="Low complexity" evidence="2">
    <location>
        <begin position="440"/>
        <end position="449"/>
    </location>
</feature>
<evidence type="ECO:0000256" key="2">
    <source>
        <dbReference type="SAM" id="MobiDB-lite"/>
    </source>
</evidence>
<reference evidence="3" key="1">
    <citation type="submission" date="2021-01" db="EMBL/GenBank/DDBJ databases">
        <authorList>
            <person name="Corre E."/>
            <person name="Pelletier E."/>
            <person name="Niang G."/>
            <person name="Scheremetjew M."/>
            <person name="Finn R."/>
            <person name="Kale V."/>
            <person name="Holt S."/>
            <person name="Cochrane G."/>
            <person name="Meng A."/>
            <person name="Brown T."/>
            <person name="Cohen L."/>
        </authorList>
    </citation>
    <scope>NUCLEOTIDE SEQUENCE</scope>
    <source>
        <strain evidence="3">379</strain>
    </source>
</reference>
<feature type="compositionally biased region" description="Polar residues" evidence="2">
    <location>
        <begin position="1080"/>
        <end position="1089"/>
    </location>
</feature>
<feature type="coiled-coil region" evidence="1">
    <location>
        <begin position="671"/>
        <end position="698"/>
    </location>
</feature>
<feature type="region of interest" description="Disordered" evidence="2">
    <location>
        <begin position="330"/>
        <end position="387"/>
    </location>
</feature>
<feature type="region of interest" description="Disordered" evidence="2">
    <location>
        <begin position="917"/>
        <end position="945"/>
    </location>
</feature>
<feature type="region of interest" description="Disordered" evidence="2">
    <location>
        <begin position="429"/>
        <end position="456"/>
    </location>
</feature>
<feature type="compositionally biased region" description="Basic residues" evidence="2">
    <location>
        <begin position="354"/>
        <end position="365"/>
    </location>
</feature>
<accession>A0A7S3RFX3</accession>
<keyword evidence="1" id="KW-0175">Coiled coil</keyword>
<dbReference type="AlphaFoldDB" id="A0A7S3RFX3"/>
<dbReference type="EMBL" id="HBIR01002140">
    <property type="protein sequence ID" value="CAE0522869.1"/>
    <property type="molecule type" value="Transcribed_RNA"/>
</dbReference>
<feature type="compositionally biased region" description="Polar residues" evidence="2">
    <location>
        <begin position="932"/>
        <end position="942"/>
    </location>
</feature>
<gene>
    <name evidence="3" type="ORF">EHUX00137_LOCUS1468</name>
</gene>
<proteinExistence type="predicted"/>